<accession>A0A8D5ZCZ5</accession>
<dbReference type="Proteomes" id="UP000825123">
    <property type="component" value="Chromosome"/>
</dbReference>
<dbReference type="AlphaFoldDB" id="A0A8D5ZCZ5"/>
<proteinExistence type="predicted"/>
<gene>
    <name evidence="1" type="ORF">KN1_01300</name>
</gene>
<name>A0A8D5ZCZ5_9CREN</name>
<reference evidence="1 2" key="1">
    <citation type="submission" date="2021-04" db="EMBL/GenBank/DDBJ databases">
        <title>Complete genome sequence of Stygiolobus sp. KN-1.</title>
        <authorList>
            <person name="Nakamura K."/>
            <person name="Sakai H."/>
            <person name="Kurosawa N."/>
        </authorList>
    </citation>
    <scope>NUCLEOTIDE SEQUENCE [LARGE SCALE GENOMIC DNA]</scope>
    <source>
        <strain evidence="1 2">KN-1</strain>
    </source>
</reference>
<protein>
    <submittedName>
        <fullName evidence="1">Uncharacterized protein</fullName>
    </submittedName>
</protein>
<dbReference type="KEGG" id="csty:KN1_01300"/>
<evidence type="ECO:0000313" key="1">
    <source>
        <dbReference type="EMBL" id="BCU68833.1"/>
    </source>
</evidence>
<dbReference type="EMBL" id="AP024597">
    <property type="protein sequence ID" value="BCU68833.1"/>
    <property type="molecule type" value="Genomic_DNA"/>
</dbReference>
<organism evidence="1 2">
    <name type="scientific">Stygiolobus caldivivus</name>
    <dbReference type="NCBI Taxonomy" id="2824673"/>
    <lineage>
        <taxon>Archaea</taxon>
        <taxon>Thermoproteota</taxon>
        <taxon>Thermoprotei</taxon>
        <taxon>Sulfolobales</taxon>
        <taxon>Sulfolobaceae</taxon>
        <taxon>Stygiolobus</taxon>
    </lineage>
</organism>
<evidence type="ECO:0000313" key="2">
    <source>
        <dbReference type="Proteomes" id="UP000825123"/>
    </source>
</evidence>
<dbReference type="RefSeq" id="WP_221288735.1">
    <property type="nucleotide sequence ID" value="NZ_AP024597.1"/>
</dbReference>
<sequence>MARLVCLNCGHEERVPMHCGREMVYVLKGNFRKYEYLRCQVCGYEVTVPLHCSIPMLYTDEDYLPISALSKSEIEEMKKIYGG</sequence>
<dbReference type="GeneID" id="66161881"/>
<keyword evidence="2" id="KW-1185">Reference proteome</keyword>